<dbReference type="AlphaFoldDB" id="A0AAV2GKK2"/>
<feature type="region of interest" description="Disordered" evidence="1">
    <location>
        <begin position="1"/>
        <end position="39"/>
    </location>
</feature>
<dbReference type="EMBL" id="OZ034822">
    <property type="protein sequence ID" value="CAL1410679.1"/>
    <property type="molecule type" value="Genomic_DNA"/>
</dbReference>
<organism evidence="2 3">
    <name type="scientific">Linum trigynum</name>
    <dbReference type="NCBI Taxonomy" id="586398"/>
    <lineage>
        <taxon>Eukaryota</taxon>
        <taxon>Viridiplantae</taxon>
        <taxon>Streptophyta</taxon>
        <taxon>Embryophyta</taxon>
        <taxon>Tracheophyta</taxon>
        <taxon>Spermatophyta</taxon>
        <taxon>Magnoliopsida</taxon>
        <taxon>eudicotyledons</taxon>
        <taxon>Gunneridae</taxon>
        <taxon>Pentapetalae</taxon>
        <taxon>rosids</taxon>
        <taxon>fabids</taxon>
        <taxon>Malpighiales</taxon>
        <taxon>Linaceae</taxon>
        <taxon>Linum</taxon>
    </lineage>
</organism>
<evidence type="ECO:0000256" key="1">
    <source>
        <dbReference type="SAM" id="MobiDB-lite"/>
    </source>
</evidence>
<evidence type="ECO:0000313" key="3">
    <source>
        <dbReference type="Proteomes" id="UP001497516"/>
    </source>
</evidence>
<dbReference type="Proteomes" id="UP001497516">
    <property type="component" value="Chromosome 9"/>
</dbReference>
<gene>
    <name evidence="2" type="ORF">LTRI10_LOCUS50080</name>
</gene>
<feature type="compositionally biased region" description="Basic and acidic residues" evidence="1">
    <location>
        <begin position="9"/>
        <end position="38"/>
    </location>
</feature>
<reference evidence="2 3" key="1">
    <citation type="submission" date="2024-04" db="EMBL/GenBank/DDBJ databases">
        <authorList>
            <person name="Fracassetti M."/>
        </authorList>
    </citation>
    <scope>NUCLEOTIDE SEQUENCE [LARGE SCALE GENOMIC DNA]</scope>
</reference>
<evidence type="ECO:0000313" key="2">
    <source>
        <dbReference type="EMBL" id="CAL1410679.1"/>
    </source>
</evidence>
<sequence>MPNRRKDRPGREAGTGRESSRDNGLDSELSRRCSREPRASQAYADASLVSGFFVQQLEKLRKFLTDNSKGSAILLVTWLVSFPLPKNLSGSLTQVAMSI</sequence>
<protein>
    <submittedName>
        <fullName evidence="2">Uncharacterized protein</fullName>
    </submittedName>
</protein>
<proteinExistence type="predicted"/>
<keyword evidence="3" id="KW-1185">Reference proteome</keyword>
<name>A0AAV2GKK2_9ROSI</name>
<accession>A0AAV2GKK2</accession>